<reference evidence="3" key="1">
    <citation type="submission" date="2022-10" db="EMBL/GenBank/DDBJ databases">
        <title>Genome assembly of Pristionchus species.</title>
        <authorList>
            <person name="Yoshida K."/>
            <person name="Sommer R.J."/>
        </authorList>
    </citation>
    <scope>NUCLEOTIDE SEQUENCE [LARGE SCALE GENOMIC DNA]</scope>
    <source>
        <strain evidence="3">RS5460</strain>
    </source>
</reference>
<sequence>MAEDEAVTYRIKTRSQSKLSSTAQLIAHVKATSNKETSSGVFSASDVVLSIIGGVGWALVLSRMTIHHRLPSPASKHELDFDIFSLATRLCIYAPLVLLHK</sequence>
<feature type="transmembrane region" description="Helical" evidence="1">
    <location>
        <begin position="40"/>
        <end position="60"/>
    </location>
</feature>
<feature type="transmembrane region" description="Helical" evidence="1">
    <location>
        <begin position="81"/>
        <end position="99"/>
    </location>
</feature>
<keyword evidence="1" id="KW-1133">Transmembrane helix</keyword>
<comment type="caution">
    <text evidence="2">The sequence shown here is derived from an EMBL/GenBank/DDBJ whole genome shotgun (WGS) entry which is preliminary data.</text>
</comment>
<keyword evidence="3" id="KW-1185">Reference proteome</keyword>
<protein>
    <submittedName>
        <fullName evidence="2">Uncharacterized protein</fullName>
    </submittedName>
</protein>
<evidence type="ECO:0000313" key="3">
    <source>
        <dbReference type="Proteomes" id="UP001328107"/>
    </source>
</evidence>
<keyword evidence="1" id="KW-0472">Membrane</keyword>
<accession>A0AAN5D6Q6</accession>
<name>A0AAN5D6Q6_9BILA</name>
<organism evidence="2 3">
    <name type="scientific">Pristionchus mayeri</name>
    <dbReference type="NCBI Taxonomy" id="1317129"/>
    <lineage>
        <taxon>Eukaryota</taxon>
        <taxon>Metazoa</taxon>
        <taxon>Ecdysozoa</taxon>
        <taxon>Nematoda</taxon>
        <taxon>Chromadorea</taxon>
        <taxon>Rhabditida</taxon>
        <taxon>Rhabditina</taxon>
        <taxon>Diplogasteromorpha</taxon>
        <taxon>Diplogasteroidea</taxon>
        <taxon>Neodiplogasteridae</taxon>
        <taxon>Pristionchus</taxon>
    </lineage>
</organism>
<keyword evidence="1" id="KW-0812">Transmembrane</keyword>
<proteinExistence type="predicted"/>
<dbReference type="AlphaFoldDB" id="A0AAN5D6Q6"/>
<gene>
    <name evidence="2" type="ORF">PMAYCL1PPCAC_27626</name>
</gene>
<evidence type="ECO:0000256" key="1">
    <source>
        <dbReference type="SAM" id="Phobius"/>
    </source>
</evidence>
<dbReference type="EMBL" id="BTRK01000006">
    <property type="protein sequence ID" value="GMR57431.1"/>
    <property type="molecule type" value="Genomic_DNA"/>
</dbReference>
<dbReference type="Proteomes" id="UP001328107">
    <property type="component" value="Unassembled WGS sequence"/>
</dbReference>
<evidence type="ECO:0000313" key="2">
    <source>
        <dbReference type="EMBL" id="GMR57431.1"/>
    </source>
</evidence>